<sequence>MQSAAALLLLAAFSVALCGGVAVVAGDGANAVQQPPATSQSNLIFRMCFLNGGVKNHTTTLTVDVTLISIQSGHQFKLFSGILAQGCSNYATDPALFQGAFFVQAVDTKDRSHLLFNRTEDLAAKGVSRFTLWYDMPSDADFISTEPSYDKHLLNYAYVRVLSLSKTDEEQAPPLRVLTRNTNCHRCIDTVLAEAGPFMSATPYLTVQTNFPQELSVANCTPTPGCTPTVNNTCACVGYNNQTYHFGERGFYTLIVSSTAAGDSADSAQPHLQIVRDVRGDADHGPDVRPVFIALGIIVGLFVLWYAPQNCCPRVARALYPHTMLMEQKDEQMLLLNTQKYTRDPLLSSTHAIGNPKRSKTRLQSLDSFRGMALTIMIFVNYGGGDYNFFDHSVWNGLTVADLVFPWFIWIMGTSMAITFNSLFKRHTPLRTILYKVARRTLLLFGIGVIFINVVHDLRFARVPGVLQRFAIAYLVVALVIIFVPKAVSLLRNVDEVTPLIRRLTPTVRNPASDLDPGGCGMLRHLPDVAPYVGEWIAIIVLVVIHTCITFLLPVPGCPTGYIGPGGALAEFGQFAPANGSCVNGTFCCEGGAAGHVDRWLLSWKHIYGSPTSQETYQTGAYDPEGILGSLTSILICYLGLQSGKIIVHYKAARARSVRWLAWGVLCCAIATGLCGGSKNDGVIPVSKNLWSLSFVLLMSGFGFISLTAFYWLIDIWRVWDGAPFRYVGLNSIFIYVFHETFQEYFPFSWAWTDGVTHGKLMFMNVCAVSILILICYYCFKIDFFVKI</sequence>
<feature type="transmembrane region" description="Helical" evidence="1">
    <location>
        <begin position="627"/>
        <end position="648"/>
    </location>
</feature>
<dbReference type="OMA" id="MESWCAS"/>
<evidence type="ECO:0000256" key="1">
    <source>
        <dbReference type="SAM" id="Phobius"/>
    </source>
</evidence>
<dbReference type="PANTHER" id="PTHR31061:SF24">
    <property type="entry name" value="LD22376P"/>
    <property type="match status" value="1"/>
</dbReference>
<feature type="transmembrane region" description="Helical" evidence="1">
    <location>
        <begin position="288"/>
        <end position="307"/>
    </location>
</feature>
<feature type="transmembrane region" description="Helical" evidence="1">
    <location>
        <begin position="437"/>
        <end position="455"/>
    </location>
</feature>
<gene>
    <name evidence="3" type="ORF">PTSG_05197</name>
</gene>
<feature type="chain" id="PRO_5003287328" evidence="2">
    <location>
        <begin position="19"/>
        <end position="788"/>
    </location>
</feature>
<evidence type="ECO:0000256" key="2">
    <source>
        <dbReference type="SAM" id="SignalP"/>
    </source>
</evidence>
<accession>F2UAS7</accession>
<feature type="transmembrane region" description="Helical" evidence="1">
    <location>
        <begin position="367"/>
        <end position="384"/>
    </location>
</feature>
<dbReference type="PANTHER" id="PTHR31061">
    <property type="entry name" value="LD22376P"/>
    <property type="match status" value="1"/>
</dbReference>
<feature type="transmembrane region" description="Helical" evidence="1">
    <location>
        <begin position="691"/>
        <end position="713"/>
    </location>
</feature>
<feature type="signal peptide" evidence="2">
    <location>
        <begin position="1"/>
        <end position="18"/>
    </location>
</feature>
<dbReference type="InParanoid" id="F2UAS7"/>
<dbReference type="eggNOG" id="KOG4683">
    <property type="taxonomic scope" value="Eukaryota"/>
</dbReference>
<dbReference type="FunCoup" id="F2UAS7">
    <property type="interactions" value="363"/>
</dbReference>
<proteinExistence type="predicted"/>
<keyword evidence="1" id="KW-0812">Transmembrane</keyword>
<dbReference type="GO" id="GO:0016740">
    <property type="term" value="F:transferase activity"/>
    <property type="evidence" value="ECO:0007669"/>
    <property type="project" value="UniProtKB-KW"/>
</dbReference>
<dbReference type="STRING" id="946362.F2UAS7"/>
<organism evidence="4">
    <name type="scientific">Salpingoeca rosetta (strain ATCC 50818 / BSB-021)</name>
    <dbReference type="NCBI Taxonomy" id="946362"/>
    <lineage>
        <taxon>Eukaryota</taxon>
        <taxon>Choanoflagellata</taxon>
        <taxon>Craspedida</taxon>
        <taxon>Salpingoecidae</taxon>
        <taxon>Salpingoeca</taxon>
    </lineage>
</organism>
<protein>
    <submittedName>
        <fullName evidence="3">Heparan-alpha-glucosaminide N-acetyltransferase</fullName>
    </submittedName>
</protein>
<keyword evidence="4" id="KW-1185">Reference proteome</keyword>
<feature type="transmembrane region" description="Helical" evidence="1">
    <location>
        <begin position="725"/>
        <end position="742"/>
    </location>
</feature>
<keyword evidence="1" id="KW-0472">Membrane</keyword>
<dbReference type="GeneID" id="16074354"/>
<dbReference type="OrthoDB" id="2149840at2759"/>
<name>F2UAS7_SALR5</name>
<dbReference type="Proteomes" id="UP000007799">
    <property type="component" value="Unassembled WGS sequence"/>
</dbReference>
<feature type="transmembrane region" description="Helical" evidence="1">
    <location>
        <begin position="660"/>
        <end position="679"/>
    </location>
</feature>
<dbReference type="KEGG" id="sre:PTSG_05197"/>
<evidence type="ECO:0000313" key="3">
    <source>
        <dbReference type="EMBL" id="EGD73493.1"/>
    </source>
</evidence>
<dbReference type="RefSeq" id="XP_004993775.1">
    <property type="nucleotide sequence ID" value="XM_004993718.1"/>
</dbReference>
<dbReference type="EMBL" id="GL832966">
    <property type="protein sequence ID" value="EGD73493.1"/>
    <property type="molecule type" value="Genomic_DNA"/>
</dbReference>
<feature type="transmembrane region" description="Helical" evidence="1">
    <location>
        <begin position="467"/>
        <end position="484"/>
    </location>
</feature>
<feature type="transmembrane region" description="Helical" evidence="1">
    <location>
        <begin position="762"/>
        <end position="780"/>
    </location>
</feature>
<feature type="transmembrane region" description="Helical" evidence="1">
    <location>
        <begin position="404"/>
        <end position="425"/>
    </location>
</feature>
<keyword evidence="2" id="KW-0732">Signal</keyword>
<feature type="transmembrane region" description="Helical" evidence="1">
    <location>
        <begin position="532"/>
        <end position="553"/>
    </location>
</feature>
<keyword evidence="3" id="KW-0808">Transferase</keyword>
<dbReference type="AlphaFoldDB" id="F2UAS7"/>
<evidence type="ECO:0000313" key="4">
    <source>
        <dbReference type="Proteomes" id="UP000007799"/>
    </source>
</evidence>
<reference evidence="3" key="1">
    <citation type="submission" date="2009-08" db="EMBL/GenBank/DDBJ databases">
        <title>Annotation of Salpingoeca rosetta.</title>
        <authorList>
            <consortium name="The Broad Institute Genome Sequencing Platform"/>
            <person name="Russ C."/>
            <person name="Cuomo C."/>
            <person name="Burger G."/>
            <person name="Gray M.W."/>
            <person name="Holland P.W.H."/>
            <person name="King N."/>
            <person name="Lang F.B.F."/>
            <person name="Roger A.J."/>
            <person name="Ruiz-Trillo I."/>
            <person name="Young S.K."/>
            <person name="Zeng Q."/>
            <person name="Gargeya S."/>
            <person name="Alvarado L."/>
            <person name="Berlin A."/>
            <person name="Chapman S.B."/>
            <person name="Chen Z."/>
            <person name="Freedman E."/>
            <person name="Gellesch M."/>
            <person name="Goldberg J."/>
            <person name="Griggs A."/>
            <person name="Gujja S."/>
            <person name="Heilman E."/>
            <person name="Heiman D."/>
            <person name="Howarth C."/>
            <person name="Mehta T."/>
            <person name="Neiman D."/>
            <person name="Pearson M."/>
            <person name="Roberts A."/>
            <person name="Saif S."/>
            <person name="Shea T."/>
            <person name="Shenoy N."/>
            <person name="Sisk P."/>
            <person name="Stolte C."/>
            <person name="Sykes S."/>
            <person name="White J."/>
            <person name="Yandava C."/>
            <person name="Haas B."/>
            <person name="Nusbaum C."/>
            <person name="Birren B."/>
        </authorList>
    </citation>
    <scope>NUCLEOTIDE SEQUENCE [LARGE SCALE GENOMIC DNA]</scope>
    <source>
        <strain evidence="3">ATCC 50818</strain>
    </source>
</reference>
<keyword evidence="1" id="KW-1133">Transmembrane helix</keyword>